<name>A0A8J7PFM3_9BACT</name>
<dbReference type="InterPro" id="IPR000719">
    <property type="entry name" value="Prot_kinase_dom"/>
</dbReference>
<evidence type="ECO:0000256" key="10">
    <source>
        <dbReference type="PROSITE-ProRule" id="PRU10141"/>
    </source>
</evidence>
<organism evidence="14 15">
    <name type="scientific">Candidatus Obscuribacter phosphatis</name>
    <dbReference type="NCBI Taxonomy" id="1906157"/>
    <lineage>
        <taxon>Bacteria</taxon>
        <taxon>Bacillati</taxon>
        <taxon>Candidatus Melainabacteria</taxon>
        <taxon>Candidatus Obscuribacterales</taxon>
        <taxon>Candidatus Obscuribacteraceae</taxon>
        <taxon>Candidatus Obscuribacter</taxon>
    </lineage>
</organism>
<accession>A0A8J7PFM3</accession>
<feature type="domain" description="OmpR/PhoB-type" evidence="13">
    <location>
        <begin position="125"/>
        <end position="225"/>
    </location>
</feature>
<dbReference type="SMART" id="SM00220">
    <property type="entry name" value="S_TKc"/>
    <property type="match status" value="1"/>
</dbReference>
<dbReference type="GO" id="GO:0005524">
    <property type="term" value="F:ATP binding"/>
    <property type="evidence" value="ECO:0007669"/>
    <property type="project" value="UniProtKB-UniRule"/>
</dbReference>
<proteinExistence type="predicted"/>
<dbReference type="Pfam" id="PF00486">
    <property type="entry name" value="Trans_reg_C"/>
    <property type="match status" value="1"/>
</dbReference>
<evidence type="ECO:0000259" key="13">
    <source>
        <dbReference type="PROSITE" id="PS51755"/>
    </source>
</evidence>
<dbReference type="EC" id="2.7.11.1" evidence="1"/>
<dbReference type="PANTHER" id="PTHR43289">
    <property type="entry name" value="MITOGEN-ACTIVATED PROTEIN KINASE KINASE KINASE 20-RELATED"/>
    <property type="match status" value="1"/>
</dbReference>
<dbReference type="Gene3D" id="1.10.510.10">
    <property type="entry name" value="Transferase(Phosphotransferase) domain 1"/>
    <property type="match status" value="1"/>
</dbReference>
<dbReference type="GO" id="GO:0006355">
    <property type="term" value="P:regulation of DNA-templated transcription"/>
    <property type="evidence" value="ECO:0007669"/>
    <property type="project" value="InterPro"/>
</dbReference>
<dbReference type="PROSITE" id="PS51755">
    <property type="entry name" value="OMPR_PHOB"/>
    <property type="match status" value="1"/>
</dbReference>
<dbReference type="SMART" id="SM00448">
    <property type="entry name" value="REC"/>
    <property type="match status" value="1"/>
</dbReference>
<dbReference type="Gene3D" id="1.10.10.10">
    <property type="entry name" value="Winged helix-like DNA-binding domain superfamily/Winged helix DNA-binding domain"/>
    <property type="match status" value="1"/>
</dbReference>
<evidence type="ECO:0000256" key="1">
    <source>
        <dbReference type="ARBA" id="ARBA00012513"/>
    </source>
</evidence>
<protein>
    <recommendedName>
        <fullName evidence="1">non-specific serine/threonine protein kinase</fullName>
        <ecNumber evidence="1">2.7.11.1</ecNumber>
    </recommendedName>
</protein>
<keyword evidence="3" id="KW-0808">Transferase</keyword>
<dbReference type="GO" id="GO:0003677">
    <property type="term" value="F:DNA binding"/>
    <property type="evidence" value="ECO:0007669"/>
    <property type="project" value="UniProtKB-UniRule"/>
</dbReference>
<evidence type="ECO:0000256" key="9">
    <source>
        <dbReference type="PROSITE-ProRule" id="PRU01091"/>
    </source>
</evidence>
<dbReference type="Gene3D" id="3.40.50.2300">
    <property type="match status" value="1"/>
</dbReference>
<feature type="modified residue" description="4-aspartylphosphate" evidence="8">
    <location>
        <position position="52"/>
    </location>
</feature>
<reference evidence="14" key="1">
    <citation type="submission" date="2021-02" db="EMBL/GenBank/DDBJ databases">
        <title>Genome-Resolved Metagenomics of a Microbial Community Performing Photosynthetic Biological Nutrient Removal.</title>
        <authorList>
            <person name="Mcdaniel E.A."/>
        </authorList>
    </citation>
    <scope>NUCLEOTIDE SEQUENCE</scope>
    <source>
        <strain evidence="14">UWPOB_OBS1</strain>
    </source>
</reference>
<dbReference type="InterPro" id="IPR001789">
    <property type="entry name" value="Sig_transdc_resp-reg_receiver"/>
</dbReference>
<dbReference type="InterPro" id="IPR011009">
    <property type="entry name" value="Kinase-like_dom_sf"/>
</dbReference>
<dbReference type="InterPro" id="IPR017441">
    <property type="entry name" value="Protein_kinase_ATP_BS"/>
</dbReference>
<feature type="binding site" evidence="10">
    <location>
        <position position="281"/>
    </location>
    <ligand>
        <name>ATP</name>
        <dbReference type="ChEBI" id="CHEBI:30616"/>
    </ligand>
</feature>
<sequence length="530" mass="58146">MARIVIVEDDQSLAYVIASSLEGDGHLVKAFHNGLEAQNFILANQADMLVLDWDLPGLSGIEILRDYRAFGGTCPVLMLTGHNQVEDKEAGFESGADDYLTKPFAVKELLMRVKALIKRSQTSIGNVMSLGDIVIDFDTTKVMKSGKAVKLVTREFQLLAYLAKNREESISAPTEEIVNKVWTADAEMTPEGFQTVARRLSKKLDPDGRILRLDKIIPGGQSLSLGTTTPGLQANDEEELEPLLGRVLDGKYEIIKAIGGGASGTVFKAKHVHMNVMVAVKVLAPQLSMQPEYVRRFEREARACASLRHNNIIILHDMGMTEEMQPYLVMELLDGCSLAELLEQNNKLHPQEAVEVVCQILQGIACAHAKGLTHRDLKPGNVMMLPQQNGTYAVKIVDFGLAKSASAEEGMARLTQTGALIGTPSYMSPEQCNAEPVDFRSDIYSIGCILYELLTGAPPFVSNNLIEILNLHASEPPPPLKVEGIPENIRSYLERVIHTCLAKSKDERFQSSEQMLGALNGLRPQRTATG</sequence>
<keyword evidence="6 10" id="KW-0067">ATP-binding</keyword>
<dbReference type="PROSITE" id="PS50110">
    <property type="entry name" value="RESPONSE_REGULATORY"/>
    <property type="match status" value="1"/>
</dbReference>
<keyword evidence="2" id="KW-0723">Serine/threonine-protein kinase</keyword>
<dbReference type="PROSITE" id="PS00107">
    <property type="entry name" value="PROTEIN_KINASE_ATP"/>
    <property type="match status" value="1"/>
</dbReference>
<dbReference type="PROSITE" id="PS50011">
    <property type="entry name" value="PROTEIN_KINASE_DOM"/>
    <property type="match status" value="1"/>
</dbReference>
<dbReference type="InterPro" id="IPR036388">
    <property type="entry name" value="WH-like_DNA-bd_sf"/>
</dbReference>
<dbReference type="SUPFAM" id="SSF52172">
    <property type="entry name" value="CheY-like"/>
    <property type="match status" value="1"/>
</dbReference>
<comment type="caution">
    <text evidence="14">The sequence shown here is derived from an EMBL/GenBank/DDBJ whole genome shotgun (WGS) entry which is preliminary data.</text>
</comment>
<evidence type="ECO:0000256" key="4">
    <source>
        <dbReference type="ARBA" id="ARBA00022741"/>
    </source>
</evidence>
<dbReference type="SUPFAM" id="SSF56112">
    <property type="entry name" value="Protein kinase-like (PK-like)"/>
    <property type="match status" value="1"/>
</dbReference>
<dbReference type="EMBL" id="JAFLCK010000010">
    <property type="protein sequence ID" value="MBN8660462.1"/>
    <property type="molecule type" value="Genomic_DNA"/>
</dbReference>
<dbReference type="Pfam" id="PF00072">
    <property type="entry name" value="Response_reg"/>
    <property type="match status" value="1"/>
</dbReference>
<dbReference type="GO" id="GO:0004674">
    <property type="term" value="F:protein serine/threonine kinase activity"/>
    <property type="evidence" value="ECO:0007669"/>
    <property type="project" value="UniProtKB-KW"/>
</dbReference>
<keyword evidence="7 9" id="KW-0238">DNA-binding</keyword>
<evidence type="ECO:0000256" key="7">
    <source>
        <dbReference type="ARBA" id="ARBA00023125"/>
    </source>
</evidence>
<dbReference type="InterPro" id="IPR001867">
    <property type="entry name" value="OmpR/PhoB-type_DNA-bd"/>
</dbReference>
<keyword evidence="5 14" id="KW-0418">Kinase</keyword>
<dbReference type="GO" id="GO:0000160">
    <property type="term" value="P:phosphorelay signal transduction system"/>
    <property type="evidence" value="ECO:0007669"/>
    <property type="project" value="InterPro"/>
</dbReference>
<dbReference type="FunFam" id="1.10.510.10:FF:000021">
    <property type="entry name" value="Serine/threonine protein kinase"/>
    <property type="match status" value="1"/>
</dbReference>
<keyword evidence="4 10" id="KW-0547">Nucleotide-binding</keyword>
<keyword evidence="8" id="KW-0597">Phosphoprotein</keyword>
<dbReference type="InterPro" id="IPR008271">
    <property type="entry name" value="Ser/Thr_kinase_AS"/>
</dbReference>
<feature type="domain" description="Protein kinase" evidence="11">
    <location>
        <begin position="252"/>
        <end position="522"/>
    </location>
</feature>
<evidence type="ECO:0000313" key="15">
    <source>
        <dbReference type="Proteomes" id="UP000664277"/>
    </source>
</evidence>
<feature type="DNA-binding region" description="OmpR/PhoB-type" evidence="9">
    <location>
        <begin position="125"/>
        <end position="225"/>
    </location>
</feature>
<dbReference type="PANTHER" id="PTHR43289:SF6">
    <property type="entry name" value="SERINE_THREONINE-PROTEIN KINASE NEKL-3"/>
    <property type="match status" value="1"/>
</dbReference>
<evidence type="ECO:0000256" key="6">
    <source>
        <dbReference type="ARBA" id="ARBA00022840"/>
    </source>
</evidence>
<evidence type="ECO:0000313" key="14">
    <source>
        <dbReference type="EMBL" id="MBN8660462.1"/>
    </source>
</evidence>
<dbReference type="CDD" id="cd00383">
    <property type="entry name" value="trans_reg_C"/>
    <property type="match status" value="1"/>
</dbReference>
<evidence type="ECO:0000256" key="8">
    <source>
        <dbReference type="PROSITE-ProRule" id="PRU00169"/>
    </source>
</evidence>
<dbReference type="CDD" id="cd14014">
    <property type="entry name" value="STKc_PknB_like"/>
    <property type="match status" value="1"/>
</dbReference>
<dbReference type="Pfam" id="PF00069">
    <property type="entry name" value="Pkinase"/>
    <property type="match status" value="1"/>
</dbReference>
<dbReference type="PROSITE" id="PS00108">
    <property type="entry name" value="PROTEIN_KINASE_ST"/>
    <property type="match status" value="1"/>
</dbReference>
<feature type="domain" description="Response regulatory" evidence="12">
    <location>
        <begin position="3"/>
        <end position="117"/>
    </location>
</feature>
<evidence type="ECO:0000256" key="3">
    <source>
        <dbReference type="ARBA" id="ARBA00022679"/>
    </source>
</evidence>
<evidence type="ECO:0000259" key="12">
    <source>
        <dbReference type="PROSITE" id="PS50110"/>
    </source>
</evidence>
<dbReference type="AlphaFoldDB" id="A0A8J7PFM3"/>
<evidence type="ECO:0000256" key="2">
    <source>
        <dbReference type="ARBA" id="ARBA00022527"/>
    </source>
</evidence>
<dbReference type="Proteomes" id="UP000664277">
    <property type="component" value="Unassembled WGS sequence"/>
</dbReference>
<evidence type="ECO:0000256" key="5">
    <source>
        <dbReference type="ARBA" id="ARBA00022777"/>
    </source>
</evidence>
<dbReference type="InterPro" id="IPR011006">
    <property type="entry name" value="CheY-like_superfamily"/>
</dbReference>
<evidence type="ECO:0000259" key="11">
    <source>
        <dbReference type="PROSITE" id="PS50011"/>
    </source>
</evidence>
<gene>
    <name evidence="14" type="ORF">J0M35_08885</name>
</gene>
<dbReference type="Gene3D" id="3.30.200.20">
    <property type="entry name" value="Phosphorylase Kinase, domain 1"/>
    <property type="match status" value="1"/>
</dbReference>